<protein>
    <recommendedName>
        <fullName evidence="3">Transposase</fullName>
    </recommendedName>
</protein>
<reference evidence="1 2" key="1">
    <citation type="submission" date="2024-04" db="EMBL/GenBank/DDBJ databases">
        <title>Flavobacterium sp. DGU11 16S ribosomal RNA gene Genome sequencing and assembly.</title>
        <authorList>
            <person name="Park S."/>
        </authorList>
    </citation>
    <scope>NUCLEOTIDE SEQUENCE [LARGE SCALE GENOMIC DNA]</scope>
    <source>
        <strain evidence="1 2">DGU11</strain>
    </source>
</reference>
<proteinExistence type="predicted"/>
<sequence>MNVYQTILNYFDNKSTSASAESFNAKIKASGVNL</sequence>
<comment type="caution">
    <text evidence="1">The sequence shown here is derived from an EMBL/GenBank/DDBJ whole genome shotgun (WGS) entry which is preliminary data.</text>
</comment>
<accession>A0ABU9HWB1</accession>
<organism evidence="1 2">
    <name type="scientific">Flavobacterium arundinis</name>
    <dbReference type="NCBI Taxonomy" id="3139143"/>
    <lineage>
        <taxon>Bacteria</taxon>
        <taxon>Pseudomonadati</taxon>
        <taxon>Bacteroidota</taxon>
        <taxon>Flavobacteriia</taxon>
        <taxon>Flavobacteriales</taxon>
        <taxon>Flavobacteriaceae</taxon>
        <taxon>Flavobacterium</taxon>
    </lineage>
</organism>
<gene>
    <name evidence="1" type="ORF">AAEO56_08380</name>
</gene>
<name>A0ABU9HWB1_9FLAO</name>
<evidence type="ECO:0000313" key="2">
    <source>
        <dbReference type="Proteomes" id="UP001464555"/>
    </source>
</evidence>
<dbReference type="EMBL" id="JBBYHR010000004">
    <property type="protein sequence ID" value="MEL1244271.1"/>
    <property type="molecule type" value="Genomic_DNA"/>
</dbReference>
<evidence type="ECO:0008006" key="3">
    <source>
        <dbReference type="Google" id="ProtNLM"/>
    </source>
</evidence>
<keyword evidence="2" id="KW-1185">Reference proteome</keyword>
<evidence type="ECO:0000313" key="1">
    <source>
        <dbReference type="EMBL" id="MEL1244271.1"/>
    </source>
</evidence>
<dbReference type="Proteomes" id="UP001464555">
    <property type="component" value="Unassembled WGS sequence"/>
</dbReference>